<gene>
    <name evidence="2" type="ORF">PACLA_8A024194</name>
</gene>
<dbReference type="OrthoDB" id="5952678at2759"/>
<sequence length="340" mass="38196">MSKAKQHFDIGAWSREKKAKRQEIIANNRTIVDLKDCIKASEAEIKVFKRKRGFLANEKVKLPRNSHPKSLSVINQTCSEKLDIPESTARKRIKLMFDHAERINTRSSDNESLKWKSALDGIWSTLINSASAHEMKSYMEKSPLVLTNVIPSIVNDAVVKYEHSQKNLVRSLGVLYEGGISSRKEYNRKRSRETFETGEHGEEAPNNVYERMQSPQADGIQKSEAIPEAKKSALDKQLDQQSDDELNSGEHAVSGCYRDLESTLLKLANLYLVIDDARPGFLNWFSSPEGMFQVSIGADGAPFGKYNQGTAWLISFLNVADRVGSCDENYLICGANCSEE</sequence>
<evidence type="ECO:0000256" key="1">
    <source>
        <dbReference type="SAM" id="MobiDB-lite"/>
    </source>
</evidence>
<feature type="compositionally biased region" description="Basic and acidic residues" evidence="1">
    <location>
        <begin position="192"/>
        <end position="203"/>
    </location>
</feature>
<keyword evidence="3" id="KW-1185">Reference proteome</keyword>
<dbReference type="AlphaFoldDB" id="A0A7D9IEH0"/>
<comment type="caution">
    <text evidence="2">The sequence shown here is derived from an EMBL/GenBank/DDBJ whole genome shotgun (WGS) entry which is preliminary data.</text>
</comment>
<protein>
    <submittedName>
        <fullName evidence="2">Uncharacterized protein</fullName>
    </submittedName>
</protein>
<proteinExistence type="predicted"/>
<evidence type="ECO:0000313" key="2">
    <source>
        <dbReference type="EMBL" id="CAB4003780.1"/>
    </source>
</evidence>
<dbReference type="EMBL" id="CACRXK020004723">
    <property type="protein sequence ID" value="CAB4003780.1"/>
    <property type="molecule type" value="Genomic_DNA"/>
</dbReference>
<dbReference type="Proteomes" id="UP001152795">
    <property type="component" value="Unassembled WGS sequence"/>
</dbReference>
<accession>A0A7D9IEH0</accession>
<evidence type="ECO:0000313" key="3">
    <source>
        <dbReference type="Proteomes" id="UP001152795"/>
    </source>
</evidence>
<reference evidence="2" key="1">
    <citation type="submission" date="2020-04" db="EMBL/GenBank/DDBJ databases">
        <authorList>
            <person name="Alioto T."/>
            <person name="Alioto T."/>
            <person name="Gomez Garrido J."/>
        </authorList>
    </citation>
    <scope>NUCLEOTIDE SEQUENCE</scope>
    <source>
        <strain evidence="2">A484AB</strain>
    </source>
</reference>
<organism evidence="2 3">
    <name type="scientific">Paramuricea clavata</name>
    <name type="common">Red gorgonian</name>
    <name type="synonym">Violescent sea-whip</name>
    <dbReference type="NCBI Taxonomy" id="317549"/>
    <lineage>
        <taxon>Eukaryota</taxon>
        <taxon>Metazoa</taxon>
        <taxon>Cnidaria</taxon>
        <taxon>Anthozoa</taxon>
        <taxon>Octocorallia</taxon>
        <taxon>Malacalcyonacea</taxon>
        <taxon>Plexauridae</taxon>
        <taxon>Paramuricea</taxon>
    </lineage>
</organism>
<name>A0A7D9IEH0_PARCT</name>
<feature type="region of interest" description="Disordered" evidence="1">
    <location>
        <begin position="187"/>
        <end position="208"/>
    </location>
</feature>